<dbReference type="Proteomes" id="UP001299970">
    <property type="component" value="Unassembled WGS sequence"/>
</dbReference>
<name>A0ABS9T7N2_9PSEU</name>
<keyword evidence="2" id="KW-0614">Plasmid</keyword>
<sequence>MRPRTRLQIIVTLVAVALLGTGCFSAPGGRSPAGGVAQPAGPPQDGGIFRYSLPSDARSLDPQAQSSFNTHVAIGSTYSKLVDFDTGPDVPYGSPQLEGDLAEKWGPSDGGRTWTFTLRHGVRFHDKPPVNGREFTADDVLCTMQRIRELPGHQLNLISMVQDISAPDPYTVVFRLAEPYAEFDQNMANHFMWILPCEGTRGEFDLNTTAIGTGPFVLDKWERDRERVLSANPNYYREGTPHMAGVHVSIVPDQASAIAALRTGQVDYLSPLTLDKAQVERIMSQDSSLQLNEEQGLTQVRLYMNQERKPFDDVRVRRAVAMAIDREGMLSTIRAGGSLSGPVTPTLFGGLAPEESARLQPHDPEQARRLLAEAGYPNGFSVRMILTDGYGETVVREAQWAQQDLAEVGIQVELDLQDYATYFTESFAGKNYDMGFGLQTPMLAADEYLSTEWVSDGARNWYGINDPELDRMITAQRGMLDQSARLQALVDIQRYILENVSNPVPLYVYNSPSILAPYVHDAYPHPDYGTRHQIDMWLGPDAPGRS</sequence>
<dbReference type="Gene3D" id="3.90.76.10">
    <property type="entry name" value="Dipeptide-binding Protein, Domain 1"/>
    <property type="match status" value="1"/>
</dbReference>
<proteinExistence type="predicted"/>
<dbReference type="InterPro" id="IPR030678">
    <property type="entry name" value="Peptide/Ni-bd"/>
</dbReference>
<dbReference type="PROSITE" id="PS51257">
    <property type="entry name" value="PROKAR_LIPOPROTEIN"/>
    <property type="match status" value="1"/>
</dbReference>
<geneLocation type="plasmid" evidence="2">
    <name>unnamed</name>
</geneLocation>
<comment type="caution">
    <text evidence="2">The sequence shown here is derived from an EMBL/GenBank/DDBJ whole genome shotgun (WGS) entry which is preliminary data.</text>
</comment>
<dbReference type="Gene3D" id="3.40.190.10">
    <property type="entry name" value="Periplasmic binding protein-like II"/>
    <property type="match status" value="1"/>
</dbReference>
<keyword evidence="3" id="KW-1185">Reference proteome</keyword>
<dbReference type="EMBL" id="JAKXMK010000002">
    <property type="protein sequence ID" value="MCH6164501.1"/>
    <property type="molecule type" value="Genomic_DNA"/>
</dbReference>
<dbReference type="PIRSF" id="PIRSF002741">
    <property type="entry name" value="MppA"/>
    <property type="match status" value="1"/>
</dbReference>
<evidence type="ECO:0000313" key="3">
    <source>
        <dbReference type="Proteomes" id="UP001299970"/>
    </source>
</evidence>
<dbReference type="InterPro" id="IPR039424">
    <property type="entry name" value="SBP_5"/>
</dbReference>
<dbReference type="CDD" id="cd00995">
    <property type="entry name" value="PBP2_NikA_DppA_OppA_like"/>
    <property type="match status" value="1"/>
</dbReference>
<organism evidence="2 3">
    <name type="scientific">Pseudonocardia alaniniphila</name>
    <dbReference type="NCBI Taxonomy" id="75291"/>
    <lineage>
        <taxon>Bacteria</taxon>
        <taxon>Bacillati</taxon>
        <taxon>Actinomycetota</taxon>
        <taxon>Actinomycetes</taxon>
        <taxon>Pseudonocardiales</taxon>
        <taxon>Pseudonocardiaceae</taxon>
        <taxon>Pseudonocardia</taxon>
    </lineage>
</organism>
<dbReference type="RefSeq" id="WP_241034358.1">
    <property type="nucleotide sequence ID" value="NZ_BAAAJF010000034.1"/>
</dbReference>
<feature type="domain" description="Solute-binding protein family 5" evidence="1">
    <location>
        <begin position="97"/>
        <end position="456"/>
    </location>
</feature>
<dbReference type="SUPFAM" id="SSF53850">
    <property type="entry name" value="Periplasmic binding protein-like II"/>
    <property type="match status" value="1"/>
</dbReference>
<gene>
    <name evidence="2" type="ORF">MMF94_02300</name>
</gene>
<accession>A0ABS9T7N2</accession>
<evidence type="ECO:0000313" key="2">
    <source>
        <dbReference type="EMBL" id="MCH6164501.1"/>
    </source>
</evidence>
<dbReference type="InterPro" id="IPR000914">
    <property type="entry name" value="SBP_5_dom"/>
</dbReference>
<evidence type="ECO:0000259" key="1">
    <source>
        <dbReference type="Pfam" id="PF00496"/>
    </source>
</evidence>
<protein>
    <submittedName>
        <fullName evidence="2">ABC transporter substrate-binding protein</fullName>
    </submittedName>
</protein>
<reference evidence="2 3" key="1">
    <citation type="submission" date="2022-03" db="EMBL/GenBank/DDBJ databases">
        <title>Pseudonocardia alaer sp. nov., a novel actinomycete isolated from reed forest soil.</title>
        <authorList>
            <person name="Wang L."/>
        </authorList>
    </citation>
    <scope>NUCLEOTIDE SEQUENCE [LARGE SCALE GENOMIC DNA]</scope>
    <source>
        <strain evidence="2 3">Y-16303</strain>
        <plasmid evidence="2">unnamed</plasmid>
    </source>
</reference>
<dbReference type="Gene3D" id="3.10.105.10">
    <property type="entry name" value="Dipeptide-binding Protein, Domain 3"/>
    <property type="match status" value="1"/>
</dbReference>
<dbReference type="PANTHER" id="PTHR30290">
    <property type="entry name" value="PERIPLASMIC BINDING COMPONENT OF ABC TRANSPORTER"/>
    <property type="match status" value="1"/>
</dbReference>
<dbReference type="Pfam" id="PF00496">
    <property type="entry name" value="SBP_bac_5"/>
    <property type="match status" value="1"/>
</dbReference>